<comment type="caution">
    <text evidence="2">The sequence shown here is derived from an EMBL/GenBank/DDBJ whole genome shotgun (WGS) entry which is preliminary data.</text>
</comment>
<reference evidence="2" key="1">
    <citation type="journal article" date="2014" name="Int. J. Syst. Evol. Microbiol.">
        <title>Complete genome sequence of Corynebacterium casei LMG S-19264T (=DSM 44701T), isolated from a smear-ripened cheese.</title>
        <authorList>
            <consortium name="US DOE Joint Genome Institute (JGI-PGF)"/>
            <person name="Walter F."/>
            <person name="Albersmeier A."/>
            <person name="Kalinowski J."/>
            <person name="Ruckert C."/>
        </authorList>
    </citation>
    <scope>NUCLEOTIDE SEQUENCE</scope>
    <source>
        <strain evidence="2">JCM 4815</strain>
    </source>
</reference>
<organism evidence="2 3">
    <name type="scientific">Streptomyces poonensis</name>
    <dbReference type="NCBI Taxonomy" id="68255"/>
    <lineage>
        <taxon>Bacteria</taxon>
        <taxon>Bacillati</taxon>
        <taxon>Actinomycetota</taxon>
        <taxon>Actinomycetes</taxon>
        <taxon>Kitasatosporales</taxon>
        <taxon>Streptomycetaceae</taxon>
        <taxon>Streptomyces</taxon>
    </lineage>
</organism>
<evidence type="ECO:0000313" key="3">
    <source>
        <dbReference type="Proteomes" id="UP000622166"/>
    </source>
</evidence>
<evidence type="ECO:0000313" key="2">
    <source>
        <dbReference type="EMBL" id="GGY94811.1"/>
    </source>
</evidence>
<keyword evidence="3" id="KW-1185">Reference proteome</keyword>
<feature type="region of interest" description="Disordered" evidence="1">
    <location>
        <begin position="1"/>
        <end position="23"/>
    </location>
</feature>
<reference evidence="2" key="2">
    <citation type="submission" date="2020-09" db="EMBL/GenBank/DDBJ databases">
        <authorList>
            <person name="Sun Q."/>
            <person name="Ohkuma M."/>
        </authorList>
    </citation>
    <scope>NUCLEOTIDE SEQUENCE</scope>
    <source>
        <strain evidence="2">JCM 4815</strain>
    </source>
</reference>
<feature type="compositionally biased region" description="Low complexity" evidence="1">
    <location>
        <begin position="9"/>
        <end position="19"/>
    </location>
</feature>
<protein>
    <submittedName>
        <fullName evidence="2">Uncharacterized protein</fullName>
    </submittedName>
</protein>
<dbReference type="EMBL" id="BMVW01000001">
    <property type="protein sequence ID" value="GGY94811.1"/>
    <property type="molecule type" value="Genomic_DNA"/>
</dbReference>
<gene>
    <name evidence="2" type="ORF">GCM10010365_11980</name>
</gene>
<proteinExistence type="predicted"/>
<dbReference type="Proteomes" id="UP000622166">
    <property type="component" value="Unassembled WGS sequence"/>
</dbReference>
<dbReference type="AlphaFoldDB" id="A0A918UDZ5"/>
<evidence type="ECO:0000256" key="1">
    <source>
        <dbReference type="SAM" id="MobiDB-lite"/>
    </source>
</evidence>
<sequence length="136" mass="15221">MTVLRRPRAATTSATSTTGRRYRHWHRHRHRPWPLCRQCCGLALDMGSARTRAWIAGRGMILDVPTVTFPGALHPIQRGAIVDIPGTARLLDRLRSATACRASPAPWWWSPRPYWTCPLTGSGPAPPWRCCARTAS</sequence>
<name>A0A918UDZ5_9ACTN</name>
<accession>A0A918UDZ5</accession>